<accession>A0AAE0HNZ5</accession>
<feature type="compositionally biased region" description="Low complexity" evidence="9">
    <location>
        <begin position="676"/>
        <end position="685"/>
    </location>
</feature>
<dbReference type="GO" id="GO:0005634">
    <property type="term" value="C:nucleus"/>
    <property type="evidence" value="ECO:0007669"/>
    <property type="project" value="TreeGrafter"/>
</dbReference>
<feature type="compositionally biased region" description="Basic and acidic residues" evidence="9">
    <location>
        <begin position="143"/>
        <end position="155"/>
    </location>
</feature>
<keyword evidence="3 8" id="KW-0645">Protease</keyword>
<dbReference type="EMBL" id="JAUEPN010000001">
    <property type="protein sequence ID" value="KAK3300070.1"/>
    <property type="molecule type" value="Genomic_DNA"/>
</dbReference>
<feature type="compositionally biased region" description="Low complexity" evidence="9">
    <location>
        <begin position="114"/>
        <end position="123"/>
    </location>
</feature>
<comment type="subunit">
    <text evidence="7">Interacts with creA, creC and qutD.</text>
</comment>
<comment type="catalytic activity">
    <reaction evidence="1 8">
        <text>Thiol-dependent hydrolysis of ester, thioester, amide, peptide and isopeptide bonds formed by the C-terminal Gly of ubiquitin (a 76-residue protein attached to proteins as an intracellular targeting signal).</text>
        <dbReference type="EC" id="3.4.19.12"/>
    </reaction>
</comment>
<feature type="compositionally biased region" description="Polar residues" evidence="9">
    <location>
        <begin position="697"/>
        <end position="706"/>
    </location>
</feature>
<dbReference type="PANTHER" id="PTHR24006">
    <property type="entry name" value="UBIQUITIN CARBOXYL-TERMINAL HYDROLASE"/>
    <property type="match status" value="1"/>
</dbReference>
<dbReference type="PROSITE" id="PS00973">
    <property type="entry name" value="USP_2"/>
    <property type="match status" value="1"/>
</dbReference>
<keyword evidence="12" id="KW-1185">Reference proteome</keyword>
<dbReference type="Gene3D" id="3.90.70.10">
    <property type="entry name" value="Cysteine proteinases"/>
    <property type="match status" value="1"/>
</dbReference>
<feature type="compositionally biased region" description="Basic and acidic residues" evidence="9">
    <location>
        <begin position="595"/>
        <end position="651"/>
    </location>
</feature>
<organism evidence="11 12">
    <name type="scientific">Chaetomium fimeti</name>
    <dbReference type="NCBI Taxonomy" id="1854472"/>
    <lineage>
        <taxon>Eukaryota</taxon>
        <taxon>Fungi</taxon>
        <taxon>Dikarya</taxon>
        <taxon>Ascomycota</taxon>
        <taxon>Pezizomycotina</taxon>
        <taxon>Sordariomycetes</taxon>
        <taxon>Sordariomycetidae</taxon>
        <taxon>Sordariales</taxon>
        <taxon>Chaetomiaceae</taxon>
        <taxon>Chaetomium</taxon>
    </lineage>
</organism>
<feature type="region of interest" description="Disordered" evidence="9">
    <location>
        <begin position="250"/>
        <end position="276"/>
    </location>
</feature>
<gene>
    <name evidence="11" type="ORF">B0H64DRAFT_6493</name>
</gene>
<dbReference type="AlphaFoldDB" id="A0AAE0HNZ5"/>
<evidence type="ECO:0000256" key="6">
    <source>
        <dbReference type="ARBA" id="ARBA00037075"/>
    </source>
</evidence>
<comment type="function">
    <text evidence="6">Ubiquitin thioesterase component of the regulatory network controlling carbon source utilization through ubiquitination and deubiquitination involving creA, creB, creC, creD and acrB. Deubiquitinates the creA catabolic repressor and the quinate permease qutD. Also plays a role in response to carbon starvation and the control of extracellular proteases activity.</text>
</comment>
<sequence>MAGFFQKLKGAGSGVSKSDSTTATRNKKDESQPDLTPVEKLLHNAGPIREDGSDKFFGLENFGNTCYCNSIVQALYHSEQFREHVVNYPPPQPGDQLSGTRQKVNVTIRPPAQADANGAAAGPSKPRQSFSGGQLAPPVPPLRPEDKPDSPEYKKKQAMIKGPVLELAQENKDSYGMEECTFTGLRDIFTTFIDSQSRTGVLSPQRFLDIFKRNNEMFRNSMHQDAHEFYGIVLNDVIANVEANGKRMQELAESRSDNDPSQANGTALSKTGPDMATRASGTGWVHDIFEGVLTSETRCLTCETASQRDETFLDLSIDLEEHSSVTACLQSFSAEEMLCERNKFHCDHCGGLQEAEKRMKVKKLPKVLALHLKRFKYTEDYSRLQKLFHRVVYPYHLRMFNTTDDAEDPDRMYELYAVVVHIGGNAYHGHYVAVIKTKDRGWLLFDDEMVEPVDKHFVRNFFGDKPGMACAYVLFYQETTFEKVREEMDAEGVDQVKLAAQAADLATATDATNGSSSQVILSKLNSQPLPAVDENETLAALDQTKSASTEVDATNPSGQLPPPLSDSETHPLAAAPPTGSAVMTEADKTATSLPKTKDQIAREKKELKAREKAEEKARKAADKEQARATAKERQEAQQKMRETARLEREQFNKAIQESKQLAAEEEKRQKKEGAVTTDTATSSDACGSDEHHWNGFLNRTSRTSKTMARKSMTRKSFAFLHIGQNKDEDKSSDTKTDKMDHNETNGENHVNKGESSAGGGENGAPHYQNGTSSSVGPAGKHHNHLLPRAIPRSDTAPGAITQLRNYENHDKDKDKDKDAHKPPLKERFSFGLGKKKSSKFLSSS</sequence>
<dbReference type="PROSITE" id="PS50235">
    <property type="entry name" value="USP_3"/>
    <property type="match status" value="1"/>
</dbReference>
<comment type="caution">
    <text evidence="11">The sequence shown here is derived from an EMBL/GenBank/DDBJ whole genome shotgun (WGS) entry which is preliminary data.</text>
</comment>
<dbReference type="PANTHER" id="PTHR24006:SF733">
    <property type="entry name" value="RE52890P"/>
    <property type="match status" value="1"/>
</dbReference>
<evidence type="ECO:0000256" key="8">
    <source>
        <dbReference type="RuleBase" id="RU366025"/>
    </source>
</evidence>
<evidence type="ECO:0000259" key="10">
    <source>
        <dbReference type="PROSITE" id="PS50235"/>
    </source>
</evidence>
<keyword evidence="5 8" id="KW-0788">Thiol protease</keyword>
<feature type="region of interest" description="Disordered" evidence="9">
    <location>
        <begin position="114"/>
        <end position="158"/>
    </location>
</feature>
<evidence type="ECO:0000256" key="1">
    <source>
        <dbReference type="ARBA" id="ARBA00000707"/>
    </source>
</evidence>
<feature type="compositionally biased region" description="Polar residues" evidence="9">
    <location>
        <begin position="15"/>
        <end position="24"/>
    </location>
</feature>
<keyword evidence="4 8" id="KW-0378">Hydrolase</keyword>
<protein>
    <recommendedName>
        <fullName evidence="8">Ubiquitin carboxyl-terminal hydrolase</fullName>
        <ecNumber evidence="8">3.4.19.12</ecNumber>
    </recommendedName>
</protein>
<dbReference type="FunFam" id="3.90.70.10:FF:000075">
    <property type="entry name" value="Ubiquitin carboxyl-terminal hydrolase creB"/>
    <property type="match status" value="1"/>
</dbReference>
<feature type="compositionally biased region" description="Polar residues" evidence="9">
    <location>
        <begin position="259"/>
        <end position="269"/>
    </location>
</feature>
<evidence type="ECO:0000313" key="12">
    <source>
        <dbReference type="Proteomes" id="UP001278766"/>
    </source>
</evidence>
<evidence type="ECO:0000256" key="7">
    <source>
        <dbReference type="ARBA" id="ARBA00038752"/>
    </source>
</evidence>
<feature type="compositionally biased region" description="Polar residues" evidence="9">
    <location>
        <begin position="545"/>
        <end position="558"/>
    </location>
</feature>
<dbReference type="CDD" id="cd02663">
    <property type="entry name" value="Peptidase_C19G"/>
    <property type="match status" value="1"/>
</dbReference>
<dbReference type="GO" id="GO:0005829">
    <property type="term" value="C:cytosol"/>
    <property type="evidence" value="ECO:0007669"/>
    <property type="project" value="TreeGrafter"/>
</dbReference>
<feature type="compositionally biased region" description="Basic and acidic residues" evidence="9">
    <location>
        <begin position="724"/>
        <end position="752"/>
    </location>
</feature>
<feature type="domain" description="USP" evidence="10">
    <location>
        <begin position="57"/>
        <end position="479"/>
    </location>
</feature>
<feature type="compositionally biased region" description="Basic and acidic residues" evidence="9">
    <location>
        <begin position="806"/>
        <end position="828"/>
    </location>
</feature>
<evidence type="ECO:0000256" key="9">
    <source>
        <dbReference type="SAM" id="MobiDB-lite"/>
    </source>
</evidence>
<dbReference type="EC" id="3.4.19.12" evidence="8"/>
<reference evidence="11" key="1">
    <citation type="journal article" date="2023" name="Mol. Phylogenet. Evol.">
        <title>Genome-scale phylogeny and comparative genomics of the fungal order Sordariales.</title>
        <authorList>
            <person name="Hensen N."/>
            <person name="Bonometti L."/>
            <person name="Westerberg I."/>
            <person name="Brannstrom I.O."/>
            <person name="Guillou S."/>
            <person name="Cros-Aarteil S."/>
            <person name="Calhoun S."/>
            <person name="Haridas S."/>
            <person name="Kuo A."/>
            <person name="Mondo S."/>
            <person name="Pangilinan J."/>
            <person name="Riley R."/>
            <person name="LaButti K."/>
            <person name="Andreopoulos B."/>
            <person name="Lipzen A."/>
            <person name="Chen C."/>
            <person name="Yan M."/>
            <person name="Daum C."/>
            <person name="Ng V."/>
            <person name="Clum A."/>
            <person name="Steindorff A."/>
            <person name="Ohm R.A."/>
            <person name="Martin F."/>
            <person name="Silar P."/>
            <person name="Natvig D.O."/>
            <person name="Lalanne C."/>
            <person name="Gautier V."/>
            <person name="Ament-Velasquez S.L."/>
            <person name="Kruys A."/>
            <person name="Hutchinson M.I."/>
            <person name="Powell A.J."/>
            <person name="Barry K."/>
            <person name="Miller A.N."/>
            <person name="Grigoriev I.V."/>
            <person name="Debuchy R."/>
            <person name="Gladieux P."/>
            <person name="Hiltunen Thoren M."/>
            <person name="Johannesson H."/>
        </authorList>
    </citation>
    <scope>NUCLEOTIDE SEQUENCE</scope>
    <source>
        <strain evidence="11">CBS 168.71</strain>
    </source>
</reference>
<dbReference type="PROSITE" id="PS00972">
    <property type="entry name" value="USP_1"/>
    <property type="match status" value="1"/>
</dbReference>
<dbReference type="InterPro" id="IPR018200">
    <property type="entry name" value="USP_CS"/>
</dbReference>
<dbReference type="GO" id="GO:0004843">
    <property type="term" value="F:cysteine-type deubiquitinase activity"/>
    <property type="evidence" value="ECO:0007669"/>
    <property type="project" value="UniProtKB-UniRule"/>
</dbReference>
<dbReference type="SUPFAM" id="SSF54001">
    <property type="entry name" value="Cysteine proteinases"/>
    <property type="match status" value="1"/>
</dbReference>
<dbReference type="InterPro" id="IPR001394">
    <property type="entry name" value="Peptidase_C19_UCH"/>
</dbReference>
<keyword evidence="8" id="KW-0833">Ubl conjugation pathway</keyword>
<evidence type="ECO:0000256" key="3">
    <source>
        <dbReference type="ARBA" id="ARBA00022670"/>
    </source>
</evidence>
<dbReference type="InterPro" id="IPR028889">
    <property type="entry name" value="USP"/>
</dbReference>
<evidence type="ECO:0000256" key="4">
    <source>
        <dbReference type="ARBA" id="ARBA00022801"/>
    </source>
</evidence>
<feature type="compositionally biased region" description="Basic and acidic residues" evidence="9">
    <location>
        <begin position="662"/>
        <end position="673"/>
    </location>
</feature>
<reference evidence="11" key="2">
    <citation type="submission" date="2023-06" db="EMBL/GenBank/DDBJ databases">
        <authorList>
            <consortium name="Lawrence Berkeley National Laboratory"/>
            <person name="Haridas S."/>
            <person name="Hensen N."/>
            <person name="Bonometti L."/>
            <person name="Westerberg I."/>
            <person name="Brannstrom I.O."/>
            <person name="Guillou S."/>
            <person name="Cros-Aarteil S."/>
            <person name="Calhoun S."/>
            <person name="Kuo A."/>
            <person name="Mondo S."/>
            <person name="Pangilinan J."/>
            <person name="Riley R."/>
            <person name="Labutti K."/>
            <person name="Andreopoulos B."/>
            <person name="Lipzen A."/>
            <person name="Chen C."/>
            <person name="Yanf M."/>
            <person name="Daum C."/>
            <person name="Ng V."/>
            <person name="Clum A."/>
            <person name="Steindorff A."/>
            <person name="Ohm R."/>
            <person name="Martin F."/>
            <person name="Silar P."/>
            <person name="Natvig D."/>
            <person name="Lalanne C."/>
            <person name="Gautier V."/>
            <person name="Ament-Velasquez S.L."/>
            <person name="Kruys A."/>
            <person name="Hutchinson M.I."/>
            <person name="Powell A.J."/>
            <person name="Barry K."/>
            <person name="Miller A.N."/>
            <person name="Grigoriev I.V."/>
            <person name="Debuchy R."/>
            <person name="Gladieux P."/>
            <person name="Thoren M.H."/>
            <person name="Johannesson H."/>
        </authorList>
    </citation>
    <scope>NUCLEOTIDE SEQUENCE</scope>
    <source>
        <strain evidence="11">CBS 168.71</strain>
    </source>
</reference>
<feature type="region of interest" description="Disordered" evidence="9">
    <location>
        <begin position="545"/>
        <end position="844"/>
    </location>
</feature>
<proteinExistence type="inferred from homology"/>
<dbReference type="InterPro" id="IPR050164">
    <property type="entry name" value="Peptidase_C19"/>
</dbReference>
<dbReference type="GO" id="GO:0016579">
    <property type="term" value="P:protein deubiquitination"/>
    <property type="evidence" value="ECO:0007669"/>
    <property type="project" value="InterPro"/>
</dbReference>
<comment type="similarity">
    <text evidence="2 8">Belongs to the peptidase C19 family.</text>
</comment>
<name>A0AAE0HNZ5_9PEZI</name>
<dbReference type="GO" id="GO:0006508">
    <property type="term" value="P:proteolysis"/>
    <property type="evidence" value="ECO:0007669"/>
    <property type="project" value="UniProtKB-KW"/>
</dbReference>
<dbReference type="GeneID" id="87845514"/>
<evidence type="ECO:0000313" key="11">
    <source>
        <dbReference type="EMBL" id="KAK3300070.1"/>
    </source>
</evidence>
<evidence type="ECO:0000256" key="5">
    <source>
        <dbReference type="ARBA" id="ARBA00022807"/>
    </source>
</evidence>
<evidence type="ECO:0000256" key="2">
    <source>
        <dbReference type="ARBA" id="ARBA00009085"/>
    </source>
</evidence>
<feature type="region of interest" description="Disordered" evidence="9">
    <location>
        <begin position="1"/>
        <end position="50"/>
    </location>
</feature>
<dbReference type="Proteomes" id="UP001278766">
    <property type="component" value="Unassembled WGS sequence"/>
</dbReference>
<dbReference type="InterPro" id="IPR038765">
    <property type="entry name" value="Papain-like_cys_pep_sf"/>
</dbReference>
<dbReference type="Pfam" id="PF00443">
    <property type="entry name" value="UCH"/>
    <property type="match status" value="1"/>
</dbReference>
<dbReference type="RefSeq" id="XP_062663584.1">
    <property type="nucleotide sequence ID" value="XM_062808566.1"/>
</dbReference>